<protein>
    <submittedName>
        <fullName evidence="2">Iap-like protein</fullName>
    </submittedName>
</protein>
<proteinExistence type="predicted"/>
<organism evidence="2 3">
    <name type="scientific">Heliothis virescens ascovirus 3g</name>
    <dbReference type="NCBI Taxonomy" id="1246651"/>
    <lineage>
        <taxon>Viruses</taxon>
        <taxon>Varidnaviria</taxon>
        <taxon>Bamfordvirae</taxon>
        <taxon>Nucleocytoviricota</taxon>
        <taxon>Megaviricetes</taxon>
        <taxon>Pimascovirales</taxon>
        <taxon>Pimascovirales incertae sedis</taxon>
        <taxon>Ascoviridae</taxon>
        <taxon>Ascovirus</taxon>
        <taxon>Ascovirus hvav3a</taxon>
    </lineage>
</organism>
<evidence type="ECO:0000313" key="2">
    <source>
        <dbReference type="EMBL" id="AFV50349.1"/>
    </source>
</evidence>
<feature type="compositionally biased region" description="Polar residues" evidence="1">
    <location>
        <begin position="266"/>
        <end position="277"/>
    </location>
</feature>
<feature type="compositionally biased region" description="Low complexity" evidence="1">
    <location>
        <begin position="228"/>
        <end position="239"/>
    </location>
</feature>
<dbReference type="RefSeq" id="YP_009702090.1">
    <property type="nucleotide sequence ID" value="NC_044939.1"/>
</dbReference>
<sequence length="296" mass="33353">MFQGDRTLAQLLENLSLEEQLICSKVEFEKRIEACRNHYGRHTDDDDEWSEEPDYFCCTKHNKLCQYAVDRYDMLELLTTAESWYKDLHRLELPEETFIKLFVESLPDDVYVLMEEMNMDRFKSCANCDKESDDSDSYDFYKSVGLHSLAKCFCTSCGEGLLYWTEQKTGKYVPPDCTCSGDIVFLKASNQIYCKVCRREFVDVHSSDTEADEDSHSSDSSSRKSTEKTGASTGYSSDSSSRKSTEKTGASTGYSSDSSSRKSTEKTGASTGYSSDSPSRKSTEKTGASTGYCCVL</sequence>
<dbReference type="Proteomes" id="UP000232493">
    <property type="component" value="Segment"/>
</dbReference>
<dbReference type="KEGG" id="vg:41900890"/>
<feature type="compositionally biased region" description="Basic and acidic residues" evidence="1">
    <location>
        <begin position="208"/>
        <end position="227"/>
    </location>
</feature>
<dbReference type="GeneID" id="41900890"/>
<evidence type="ECO:0000256" key="1">
    <source>
        <dbReference type="SAM" id="MobiDB-lite"/>
    </source>
</evidence>
<name>K4P9D6_9VIRU</name>
<evidence type="ECO:0000313" key="3">
    <source>
        <dbReference type="Proteomes" id="UP000232493"/>
    </source>
</evidence>
<feature type="region of interest" description="Disordered" evidence="1">
    <location>
        <begin position="208"/>
        <end position="296"/>
    </location>
</feature>
<accession>K4P9D6</accession>
<reference evidence="2 3" key="1">
    <citation type="journal article" date="2012" name="J. Virol.">
        <title>Genomic Sequence of Heliothis virescens Ascovirus 3g Isolated from Spodoptera exigua.</title>
        <authorList>
            <person name="Huang G.H."/>
            <person name="Wang Y.S."/>
            <person name="Wang X."/>
            <person name="Garretson T.A."/>
            <person name="Dai L.Y."/>
            <person name="Zhang C.X."/>
            <person name="Cheng X.W."/>
        </authorList>
    </citation>
    <scope>NUCLEOTIDE SEQUENCE [LARGE SCALE GENOMIC DNA]</scope>
    <source>
        <strain evidence="2">5a</strain>
    </source>
</reference>
<dbReference type="EMBL" id="JX491653">
    <property type="protein sequence ID" value="AFV50349.1"/>
    <property type="molecule type" value="Genomic_DNA"/>
</dbReference>